<dbReference type="Proteomes" id="UP000594454">
    <property type="component" value="Chromosome 4"/>
</dbReference>
<feature type="compositionally biased region" description="Polar residues" evidence="3">
    <location>
        <begin position="750"/>
        <end position="766"/>
    </location>
</feature>
<dbReference type="GO" id="GO:0003723">
    <property type="term" value="F:RNA binding"/>
    <property type="evidence" value="ECO:0007669"/>
    <property type="project" value="UniProtKB-UniRule"/>
</dbReference>
<feature type="compositionally biased region" description="Basic and acidic residues" evidence="3">
    <location>
        <begin position="707"/>
        <end position="718"/>
    </location>
</feature>
<evidence type="ECO:0000256" key="2">
    <source>
        <dbReference type="PROSITE-ProRule" id="PRU00176"/>
    </source>
</evidence>
<feature type="compositionally biased region" description="Basic and acidic residues" evidence="3">
    <location>
        <begin position="144"/>
        <end position="165"/>
    </location>
</feature>
<evidence type="ECO:0000256" key="1">
    <source>
        <dbReference type="ARBA" id="ARBA00022884"/>
    </source>
</evidence>
<feature type="compositionally biased region" description="Basic and acidic residues" evidence="3">
    <location>
        <begin position="993"/>
        <end position="1015"/>
    </location>
</feature>
<dbReference type="PROSITE" id="PS50102">
    <property type="entry name" value="RRM"/>
    <property type="match status" value="1"/>
</dbReference>
<feature type="compositionally biased region" description="Polar residues" evidence="3">
    <location>
        <begin position="773"/>
        <end position="790"/>
    </location>
</feature>
<dbReference type="InterPro" id="IPR000504">
    <property type="entry name" value="RRM_dom"/>
</dbReference>
<feature type="compositionally biased region" description="Polar residues" evidence="3">
    <location>
        <begin position="1060"/>
        <end position="1070"/>
    </location>
</feature>
<sequence length="1082" mass="123340">MSSEINNLSKVYISDLSEDVDEKDLQAICRTYGAIRNIWIAPNPPKYALVEYENPVDASDLVRDMHGVPLCGRPLHVELFTTKGDTRKRKNSSSCSVESYSKHQSKQPKSPEPRGRQSFASKSPEPKRSSSLARSVDSGPSSWHDPRRVSGPAKKEWSSSYHKESSPAAGLDYSKRDPRLPRCEDRRDNSYSERRPSPRNKYSSSSLSAFDENARKGYPLPLMDGDRYEPPSEMRRPNYNEPRRNDEQRSRRPLHQMTSNNRGTTPDDGDWDCQVTRNRRVGLNDRSLRNWTRKTGHHKECSPAADVDYSKRDPRLPRCEDRRDNSYSERRPSPRNKYSSSSLSAFDENARKGYPLPLMDGDRYEPPSEMRRPNYNEPRRNDEQRSRRPLHQMTSNNRGTTPDDGDWDCQVTRNWTRKTGHHKECSPAAGLDYSKRDPRLPRCEDRRDNSYSERKPSPRNKYSSSSLSAFDENARKGYPLPLIDGDRYEPPSLRSSYMDGRRNNPSWSSGPTTSKYRGGRSGSRNWDDKIQVNELSWSPGPAHNYQGSRSWGEISKDATGYLRRGRGATFYDRSGNRGKFASSSKYLGSRNTSNEREDDYGIQGVDRSRSPAPAMKNQGITPDDGDWDVEEPTTSVKSVMRPADSSCRGTTPDDGDWDCYDTAAVPSKPNNDKRADKNYDRGEGDWDNKDEKAQFTPFELRSSPKLVRSDYRRRDSNSSRRGTTPDEGDWDCDVTETTSFKRKSEGIVLTSDNGDWDVSSSAPKSASTKDRFASSSQDWNDTMPCTNTISKIRGTTPDDGDWDTEENLPKEKYPSPRSEEGGNRRREVDSMGTRDPGSRTDRGYLEKDARATNEVISRTQLERKEQKCDDWNCEQDTRRSTTSGYAGVTPDAGDWDTEENLPKKKYPSPRPEEGGNRRREADSMGTRDPGSRTDRGYLEKDARATNEVISRTQLERKEQKCDDWNREQDTRRSTTSGYAGVTPDAGDWDTEENLPKEKYPPPRSEEGGNRRREADSMGTRDPGSRTDRGYLEKDARATNEVISRTQLERKEQKCDDWNCEQGTRRSTTSGYAGVTPDDGDWD</sequence>
<dbReference type="InterPro" id="IPR012677">
    <property type="entry name" value="Nucleotide-bd_a/b_plait_sf"/>
</dbReference>
<dbReference type="AlphaFoldDB" id="A0A7R8UUN7"/>
<evidence type="ECO:0000313" key="5">
    <source>
        <dbReference type="EMBL" id="CAD7087333.1"/>
    </source>
</evidence>
<feature type="compositionally biased region" description="Polar residues" evidence="3">
    <location>
        <begin position="581"/>
        <end position="592"/>
    </location>
</feature>
<dbReference type="OrthoDB" id="5970at2759"/>
<dbReference type="PANTHER" id="PTHR15481:SF0">
    <property type="entry name" value="LD23870P-RELATED"/>
    <property type="match status" value="1"/>
</dbReference>
<proteinExistence type="predicted"/>
<organism evidence="5 6">
    <name type="scientific">Hermetia illucens</name>
    <name type="common">Black soldier fly</name>
    <dbReference type="NCBI Taxonomy" id="343691"/>
    <lineage>
        <taxon>Eukaryota</taxon>
        <taxon>Metazoa</taxon>
        <taxon>Ecdysozoa</taxon>
        <taxon>Arthropoda</taxon>
        <taxon>Hexapoda</taxon>
        <taxon>Insecta</taxon>
        <taxon>Pterygota</taxon>
        <taxon>Neoptera</taxon>
        <taxon>Endopterygota</taxon>
        <taxon>Diptera</taxon>
        <taxon>Brachycera</taxon>
        <taxon>Stratiomyomorpha</taxon>
        <taxon>Stratiomyidae</taxon>
        <taxon>Hermetiinae</taxon>
        <taxon>Hermetia</taxon>
    </lineage>
</organism>
<gene>
    <name evidence="5" type="ORF">HERILL_LOCUS10049</name>
</gene>
<protein>
    <recommendedName>
        <fullName evidence="4">RRM domain-containing protein</fullName>
    </recommendedName>
</protein>
<feature type="compositionally biased region" description="Basic and acidic residues" evidence="3">
    <location>
        <begin position="929"/>
        <end position="944"/>
    </location>
</feature>
<feature type="region of interest" description="Disordered" evidence="3">
    <location>
        <begin position="82"/>
        <end position="276"/>
    </location>
</feature>
<name>A0A7R8UUN7_HERIL</name>
<accession>A0A7R8UUN7</accession>
<dbReference type="GO" id="GO:0000398">
    <property type="term" value="P:mRNA splicing, via spliceosome"/>
    <property type="evidence" value="ECO:0007669"/>
    <property type="project" value="TreeGrafter"/>
</dbReference>
<feature type="compositionally biased region" description="Basic and acidic residues" evidence="3">
    <location>
        <begin position="360"/>
        <end position="386"/>
    </location>
</feature>
<feature type="compositionally biased region" description="Basic and acidic residues" evidence="3">
    <location>
        <begin position="173"/>
        <end position="196"/>
    </location>
</feature>
<dbReference type="InterPro" id="IPR035979">
    <property type="entry name" value="RBD_domain_sf"/>
</dbReference>
<feature type="compositionally biased region" description="Basic and acidic residues" evidence="3">
    <location>
        <begin position="836"/>
        <end position="851"/>
    </location>
</feature>
<feature type="compositionally biased region" description="Basic and acidic residues" evidence="3">
    <location>
        <begin position="433"/>
        <end position="456"/>
    </location>
</feature>
<feature type="compositionally biased region" description="Basic and acidic residues" evidence="3">
    <location>
        <begin position="224"/>
        <end position="250"/>
    </location>
</feature>
<dbReference type="PANTHER" id="PTHR15481">
    <property type="entry name" value="RIBONUCLEIC ACID BINDING PROTEIN S1"/>
    <property type="match status" value="1"/>
</dbReference>
<feature type="compositionally biased region" description="Basic and acidic residues" evidence="3">
    <location>
        <begin position="1022"/>
        <end position="1037"/>
    </location>
</feature>
<keyword evidence="1 2" id="KW-0694">RNA-binding</keyword>
<dbReference type="SMART" id="SM00360">
    <property type="entry name" value="RRM"/>
    <property type="match status" value="1"/>
</dbReference>
<feature type="compositionally biased region" description="Basic and acidic residues" evidence="3">
    <location>
        <begin position="953"/>
        <end position="972"/>
    </location>
</feature>
<evidence type="ECO:0000313" key="6">
    <source>
        <dbReference type="Proteomes" id="UP000594454"/>
    </source>
</evidence>
<dbReference type="GO" id="GO:0005737">
    <property type="term" value="C:cytoplasm"/>
    <property type="evidence" value="ECO:0007669"/>
    <property type="project" value="TreeGrafter"/>
</dbReference>
<feature type="compositionally biased region" description="Basic and acidic residues" evidence="3">
    <location>
        <begin position="308"/>
        <end position="332"/>
    </location>
</feature>
<feature type="domain" description="RRM" evidence="4">
    <location>
        <begin position="9"/>
        <end position="82"/>
    </location>
</feature>
<feature type="compositionally biased region" description="Polar residues" evidence="3">
    <location>
        <begin position="503"/>
        <end position="515"/>
    </location>
</feature>
<reference evidence="5 6" key="1">
    <citation type="submission" date="2020-11" db="EMBL/GenBank/DDBJ databases">
        <authorList>
            <person name="Wallbank WR R."/>
            <person name="Pardo Diaz C."/>
            <person name="Kozak K."/>
            <person name="Martin S."/>
            <person name="Jiggins C."/>
            <person name="Moest M."/>
            <person name="Warren A I."/>
            <person name="Generalovic N T."/>
            <person name="Byers J.R.P. K."/>
            <person name="Montejo-Kovacevich G."/>
            <person name="Yen C E."/>
        </authorList>
    </citation>
    <scope>NUCLEOTIDE SEQUENCE [LARGE SCALE GENOMIC DNA]</scope>
</reference>
<evidence type="ECO:0000256" key="3">
    <source>
        <dbReference type="SAM" id="MobiDB-lite"/>
    </source>
</evidence>
<feature type="region of interest" description="Disordered" evidence="3">
    <location>
        <begin position="293"/>
        <end position="525"/>
    </location>
</feature>
<dbReference type="EMBL" id="LR899012">
    <property type="protein sequence ID" value="CAD7087333.1"/>
    <property type="molecule type" value="Genomic_DNA"/>
</dbReference>
<evidence type="ECO:0000259" key="4">
    <source>
        <dbReference type="PROSITE" id="PS50102"/>
    </source>
</evidence>
<dbReference type="InParanoid" id="A0A7R8UUN7"/>
<feature type="compositionally biased region" description="Basic and acidic residues" evidence="3">
    <location>
        <begin position="670"/>
        <end position="693"/>
    </location>
</feature>
<feature type="region of interest" description="Disordered" evidence="3">
    <location>
        <begin position="580"/>
        <end position="1082"/>
    </location>
</feature>
<feature type="compositionally biased region" description="Basic and acidic residues" evidence="3">
    <location>
        <begin position="807"/>
        <end position="829"/>
    </location>
</feature>
<dbReference type="Pfam" id="PF00076">
    <property type="entry name" value="RRM_1"/>
    <property type="match status" value="1"/>
</dbReference>
<dbReference type="GO" id="GO:0061574">
    <property type="term" value="C:ASAP complex"/>
    <property type="evidence" value="ECO:0007669"/>
    <property type="project" value="TreeGrafter"/>
</dbReference>
<feature type="compositionally biased region" description="Basic and acidic residues" evidence="3">
    <location>
        <begin position="860"/>
        <end position="879"/>
    </location>
</feature>
<feature type="compositionally biased region" description="Basic and acidic residues" evidence="3">
    <location>
        <begin position="910"/>
        <end position="922"/>
    </location>
</feature>
<dbReference type="SUPFAM" id="SSF54928">
    <property type="entry name" value="RNA-binding domain, RBD"/>
    <property type="match status" value="1"/>
</dbReference>
<keyword evidence="6" id="KW-1185">Reference proteome</keyword>
<feature type="compositionally biased region" description="Basic and acidic residues" evidence="3">
    <location>
        <begin position="1046"/>
        <end position="1056"/>
    </location>
</feature>
<dbReference type="Gene3D" id="3.30.70.330">
    <property type="match status" value="1"/>
</dbReference>
<dbReference type="GO" id="GO:0005654">
    <property type="term" value="C:nucleoplasm"/>
    <property type="evidence" value="ECO:0007669"/>
    <property type="project" value="TreeGrafter"/>
</dbReference>
<feature type="compositionally biased region" description="Polar residues" evidence="3">
    <location>
        <begin position="129"/>
        <end position="141"/>
    </location>
</feature>